<name>A0A0F9L8S6_9ZZZZ</name>
<comment type="caution">
    <text evidence="1">The sequence shown here is derived from an EMBL/GenBank/DDBJ whole genome shotgun (WGS) entry which is preliminary data.</text>
</comment>
<reference evidence="1" key="1">
    <citation type="journal article" date="2015" name="Nature">
        <title>Complex archaea that bridge the gap between prokaryotes and eukaryotes.</title>
        <authorList>
            <person name="Spang A."/>
            <person name="Saw J.H."/>
            <person name="Jorgensen S.L."/>
            <person name="Zaremba-Niedzwiedzka K."/>
            <person name="Martijn J."/>
            <person name="Lind A.E."/>
            <person name="van Eijk R."/>
            <person name="Schleper C."/>
            <person name="Guy L."/>
            <person name="Ettema T.J."/>
        </authorList>
    </citation>
    <scope>NUCLEOTIDE SEQUENCE</scope>
</reference>
<protein>
    <submittedName>
        <fullName evidence="1">Uncharacterized protein</fullName>
    </submittedName>
</protein>
<sequence>MALGGSWFKYQAQQDANARQRNAARTQAARSAALSRQNFRQQAALTRLSNAAAPAAAPTTGDGLTDAARSAYGKAIDQYAPGGGFMKGIEAGIERGGTRAVASGMQGLVSAGMANTTQAGGLGKRYEEEVGAPTRAGAETTRMQSLASLYARLGGAEQGAFEGSAGRGLGYAQLGASQQASAGQLGLGYAQLGASQQASVSSGGGYYGGGGGSGGGGGGGGYQALLPSKSYFS</sequence>
<dbReference type="AlphaFoldDB" id="A0A0F9L8S6"/>
<accession>A0A0F9L8S6</accession>
<gene>
    <name evidence="1" type="ORF">LCGC14_1230210</name>
</gene>
<organism evidence="1">
    <name type="scientific">marine sediment metagenome</name>
    <dbReference type="NCBI Taxonomy" id="412755"/>
    <lineage>
        <taxon>unclassified sequences</taxon>
        <taxon>metagenomes</taxon>
        <taxon>ecological metagenomes</taxon>
    </lineage>
</organism>
<dbReference type="EMBL" id="LAZR01006558">
    <property type="protein sequence ID" value="KKM91269.1"/>
    <property type="molecule type" value="Genomic_DNA"/>
</dbReference>
<proteinExistence type="predicted"/>
<evidence type="ECO:0000313" key="1">
    <source>
        <dbReference type="EMBL" id="KKM91269.1"/>
    </source>
</evidence>